<dbReference type="AlphaFoldDB" id="A0A7W4JF40"/>
<comment type="caution">
    <text evidence="3">The sequence shown here is derived from an EMBL/GenBank/DDBJ whole genome shotgun (WGS) entry which is preliminary data.</text>
</comment>
<feature type="region of interest" description="Disordered" evidence="2">
    <location>
        <begin position="695"/>
        <end position="743"/>
    </location>
</feature>
<feature type="coiled-coil region" evidence="1">
    <location>
        <begin position="286"/>
        <end position="320"/>
    </location>
</feature>
<sequence length="743" mass="82907">MLQVILSSKEPIADEQFRLAMAAHAREFGYNPDALALAVEHGKERHDGEAHNYHRHYLIRLIDPDTGRRINLDNSYARNELVAREFEARHGLRILNGHHNEYVMEHTRDDSVRESMKAFIEAEDSKPQSAFTSKQKAKADRLGIDLAQVRQDVRDMWRDAGGSWARLTESVHARGWRMEQGDKAGVVVLKDSDDHFLGSVGRLLGLRKNQLTDAMSGVIIAPPEPKASSRNRKNDDGVSEKPDSAAPKESPSKETPSGQPAGRPGCGVAPVRADLGRVRVSDTGFVRGLSKEIVQANEVKEKLERQAADAVNASIQLMQKMMDESSAANPHARILWMTSKSGVKNRRNAMNTHSYDEYEGVRTYQRDAIPDAPRAGFSFVQAVNNNDCIYELPTKHLPADADGGEYHIRFDPLCNGRAWKDNYDGSYAEDFGLLAAKARTELAGLNPPTSEQQAIMAHKGDRAAMVARVAQGGEDRLLEMLEQETEIKEKIEKLKGSWWGLRKATMSEQEQKQAEVGQNIAAFAVWFVKHVFAKFGLCAKPQPWERLGPLERQKLAEEYQRNQLAQLVVRQARAQQDCTRPVAEAVVRRAEAAHEAYESSPQVKKLRENIMLYDSLAKPDAIVDIMRDLPDSKYHGKLADNLNAAIHAVLGADDDSPYRDTGFLRQIIRDINDDRERRGKVVADAEAATAAEYRHGQSGPSINDVMDAHYEMPGDVPDYLDGDDGNPGGRPKKPKSSTYTPKF</sequence>
<keyword evidence="1" id="KW-0175">Coiled coil</keyword>
<dbReference type="Proteomes" id="UP000525623">
    <property type="component" value="Unassembled WGS sequence"/>
</dbReference>
<evidence type="ECO:0000313" key="4">
    <source>
        <dbReference type="Proteomes" id="UP000525623"/>
    </source>
</evidence>
<evidence type="ECO:0000256" key="2">
    <source>
        <dbReference type="SAM" id="MobiDB-lite"/>
    </source>
</evidence>
<dbReference type="RefSeq" id="WP_182967572.1">
    <property type="nucleotide sequence ID" value="NZ_BAABGC010000006.1"/>
</dbReference>
<evidence type="ECO:0000256" key="1">
    <source>
        <dbReference type="SAM" id="Coils"/>
    </source>
</evidence>
<gene>
    <name evidence="3" type="ORF">HLH29_13290</name>
</gene>
<feature type="compositionally biased region" description="Basic and acidic residues" evidence="2">
    <location>
        <begin position="232"/>
        <end position="243"/>
    </location>
</feature>
<feature type="region of interest" description="Disordered" evidence="2">
    <location>
        <begin position="217"/>
        <end position="270"/>
    </location>
</feature>
<dbReference type="EMBL" id="JABEQL010000018">
    <property type="protein sequence ID" value="MBB2180127.1"/>
    <property type="molecule type" value="Genomic_DNA"/>
</dbReference>
<organism evidence="3 4">
    <name type="scientific">Gluconacetobacter tumulicola</name>
    <dbReference type="NCBI Taxonomy" id="1017177"/>
    <lineage>
        <taxon>Bacteria</taxon>
        <taxon>Pseudomonadati</taxon>
        <taxon>Pseudomonadota</taxon>
        <taxon>Alphaproteobacteria</taxon>
        <taxon>Acetobacterales</taxon>
        <taxon>Acetobacteraceae</taxon>
        <taxon>Gluconacetobacter</taxon>
    </lineage>
</organism>
<protein>
    <submittedName>
        <fullName evidence="3">Uncharacterized protein</fullName>
    </submittedName>
</protein>
<keyword evidence="4" id="KW-1185">Reference proteome</keyword>
<reference evidence="3 4" key="1">
    <citation type="submission" date="2020-04" db="EMBL/GenBank/DDBJ databases">
        <title>Description of novel Gluconacetobacter.</title>
        <authorList>
            <person name="Sombolestani A."/>
        </authorList>
    </citation>
    <scope>NUCLEOTIDE SEQUENCE [LARGE SCALE GENOMIC DNA]</scope>
    <source>
        <strain evidence="3 4">LMG 27725</strain>
    </source>
</reference>
<proteinExistence type="predicted"/>
<accession>A0A7W4JF40</accession>
<name>A0A7W4JF40_9PROT</name>
<evidence type="ECO:0000313" key="3">
    <source>
        <dbReference type="EMBL" id="MBB2180127.1"/>
    </source>
</evidence>